<proteinExistence type="predicted"/>
<organism evidence="3 4">
    <name type="scientific">Polynucleobacter victoriensis</name>
    <dbReference type="NCBI Taxonomy" id="2049319"/>
    <lineage>
        <taxon>Bacteria</taxon>
        <taxon>Pseudomonadati</taxon>
        <taxon>Pseudomonadota</taxon>
        <taxon>Betaproteobacteria</taxon>
        <taxon>Burkholderiales</taxon>
        <taxon>Burkholderiaceae</taxon>
        <taxon>Polynucleobacter</taxon>
    </lineage>
</organism>
<evidence type="ECO:0000256" key="2">
    <source>
        <dbReference type="ARBA" id="ARBA00022679"/>
    </source>
</evidence>
<dbReference type="InterPro" id="IPR002201">
    <property type="entry name" value="Glyco_trans_9"/>
</dbReference>
<accession>A0A212T6I5</accession>
<dbReference type="GO" id="GO:0009244">
    <property type="term" value="P:lipopolysaccharide core region biosynthetic process"/>
    <property type="evidence" value="ECO:0007669"/>
    <property type="project" value="TreeGrafter"/>
</dbReference>
<dbReference type="Proteomes" id="UP000197215">
    <property type="component" value="Unassembled WGS sequence"/>
</dbReference>
<dbReference type="CDD" id="cd03789">
    <property type="entry name" value="GT9_LPS_heptosyltransferase"/>
    <property type="match status" value="1"/>
</dbReference>
<dbReference type="InterPro" id="IPR051199">
    <property type="entry name" value="LPS_LOS_Heptosyltrfase"/>
</dbReference>
<dbReference type="OrthoDB" id="9781892at2"/>
<name>A0A212T6I5_9BURK</name>
<dbReference type="RefSeq" id="WP_088812418.1">
    <property type="nucleotide sequence ID" value="NZ_FYEX01000001.1"/>
</dbReference>
<reference evidence="3 4" key="1">
    <citation type="submission" date="2017-06" db="EMBL/GenBank/DDBJ databases">
        <authorList>
            <person name="Kim H.J."/>
            <person name="Triplett B.A."/>
        </authorList>
    </citation>
    <scope>NUCLEOTIDE SEQUENCE [LARGE SCALE GENOMIC DNA]</scope>
    <source>
        <strain evidence="3 4">MWH-VicM1</strain>
    </source>
</reference>
<protein>
    <submittedName>
        <fullName evidence="3">Heptosyltransferase-3</fullName>
    </submittedName>
</protein>
<keyword evidence="2 3" id="KW-0808">Transferase</keyword>
<gene>
    <name evidence="3" type="ORF">SAMN06295916_0521</name>
</gene>
<dbReference type="PANTHER" id="PTHR30160:SF1">
    <property type="entry name" value="LIPOPOLYSACCHARIDE 1,2-N-ACETYLGLUCOSAMINETRANSFERASE-RELATED"/>
    <property type="match status" value="1"/>
</dbReference>
<dbReference type="PANTHER" id="PTHR30160">
    <property type="entry name" value="TETRAACYLDISACCHARIDE 4'-KINASE-RELATED"/>
    <property type="match status" value="1"/>
</dbReference>
<dbReference type="Gene3D" id="3.40.50.2000">
    <property type="entry name" value="Glycogen Phosphorylase B"/>
    <property type="match status" value="2"/>
</dbReference>
<keyword evidence="4" id="KW-1185">Reference proteome</keyword>
<dbReference type="EMBL" id="FYEX01000001">
    <property type="protein sequence ID" value="SNC61667.1"/>
    <property type="molecule type" value="Genomic_DNA"/>
</dbReference>
<evidence type="ECO:0000313" key="4">
    <source>
        <dbReference type="Proteomes" id="UP000197215"/>
    </source>
</evidence>
<keyword evidence="1" id="KW-0328">Glycosyltransferase</keyword>
<dbReference type="AlphaFoldDB" id="A0A212T6I5"/>
<dbReference type="Pfam" id="PF01075">
    <property type="entry name" value="Glyco_transf_9"/>
    <property type="match status" value="1"/>
</dbReference>
<evidence type="ECO:0000313" key="3">
    <source>
        <dbReference type="EMBL" id="SNC61667.1"/>
    </source>
</evidence>
<evidence type="ECO:0000256" key="1">
    <source>
        <dbReference type="ARBA" id="ARBA00022676"/>
    </source>
</evidence>
<dbReference type="SUPFAM" id="SSF53756">
    <property type="entry name" value="UDP-Glycosyltransferase/glycogen phosphorylase"/>
    <property type="match status" value="1"/>
</dbReference>
<dbReference type="GO" id="GO:0008713">
    <property type="term" value="F:ADP-heptose-lipopolysaccharide heptosyltransferase activity"/>
    <property type="evidence" value="ECO:0007669"/>
    <property type="project" value="TreeGrafter"/>
</dbReference>
<dbReference type="GO" id="GO:0005829">
    <property type="term" value="C:cytosol"/>
    <property type="evidence" value="ECO:0007669"/>
    <property type="project" value="TreeGrafter"/>
</dbReference>
<sequence length="364" mass="40737">MRIKKIIIIATRQIGDTLITTPLISAAKRIWPDAQIDFFGFENSLSMLSGNPDIHQVIGTKQRLKFKDYLGQFFRLFKRYDLAVITQPSDRAYLYGLVAAKHRVGMIPTEPKLNWWKKKVCLHTVEVDYFHQHVITEKIRLLEKFCDENLLFGQEISVTPPAATPLPSEISKELKESFIVIHPTPLTAYKRWPLANWVQLIESLPNEYQVVLSGAPIAQDRELNQSIIDLLSDTAKSKILNLDGRLKLDQLGALLRQAKLYIGVDTSVTHLAAACNTPTITLFGATPPTNFGPWPNGFVGKQPYQLRGSRQKIGNVTILQGPGECVPCRKAGCEDKSDSRSDCLVNLPVSQVIEAVRSYGINCG</sequence>